<accession>A0A833WMT3</accession>
<keyword evidence="4 5" id="KW-0732">Signal</keyword>
<protein>
    <recommendedName>
        <fullName evidence="5">RxLR effector protein</fullName>
    </recommendedName>
</protein>
<comment type="subcellular location">
    <subcellularLocation>
        <location evidence="1 5">Secreted</location>
    </subcellularLocation>
</comment>
<evidence type="ECO:0000256" key="4">
    <source>
        <dbReference type="ARBA" id="ARBA00022729"/>
    </source>
</evidence>
<feature type="chain" id="PRO_5044992322" description="RxLR effector protein" evidence="5">
    <location>
        <begin position="21"/>
        <end position="203"/>
    </location>
</feature>
<organism evidence="6 7">
    <name type="scientific">Phytophthora infestans</name>
    <name type="common">Potato late blight agent</name>
    <name type="synonym">Botrytis infestans</name>
    <dbReference type="NCBI Taxonomy" id="4787"/>
    <lineage>
        <taxon>Eukaryota</taxon>
        <taxon>Sar</taxon>
        <taxon>Stramenopiles</taxon>
        <taxon>Oomycota</taxon>
        <taxon>Peronosporomycetes</taxon>
        <taxon>Peronosporales</taxon>
        <taxon>Peronosporaceae</taxon>
        <taxon>Phytophthora</taxon>
    </lineage>
</organism>
<dbReference type="Proteomes" id="UP000602510">
    <property type="component" value="Unassembled WGS sequence"/>
</dbReference>
<dbReference type="InterPro" id="IPR031825">
    <property type="entry name" value="RXLR"/>
</dbReference>
<evidence type="ECO:0000256" key="2">
    <source>
        <dbReference type="ARBA" id="ARBA00010400"/>
    </source>
</evidence>
<comment type="similarity">
    <text evidence="2 5">Belongs to the RxLR effector family.</text>
</comment>
<comment type="function">
    <text evidence="5">Effector that suppresses plant defense responses during pathogen infection.</text>
</comment>
<comment type="caution">
    <text evidence="6">The sequence shown here is derived from an EMBL/GenBank/DDBJ whole genome shotgun (WGS) entry which is preliminary data.</text>
</comment>
<keyword evidence="7" id="KW-1185">Reference proteome</keyword>
<evidence type="ECO:0000256" key="3">
    <source>
        <dbReference type="ARBA" id="ARBA00022525"/>
    </source>
</evidence>
<keyword evidence="3 5" id="KW-0964">Secreted</keyword>
<feature type="signal peptide" evidence="5">
    <location>
        <begin position="1"/>
        <end position="20"/>
    </location>
</feature>
<name>A0A833WMT3_PHYIN</name>
<sequence>MRVGNTVLIVAALLVGSSVATSVKASTDGVDPANLLRPIETESRFLSAHKVTRDEGRMRSAIASKVDELVNPEKLKAAMKDITTMKALFRQWNADPIISKQVIARLSMKETTLVRFVLPYNGYRMEVARSAARVDALVSPKNLNAALQDNKKMKELFKLWNVDEAIAMRVIERLSRNLETFNLYSPLILRFNAYRLSNAAKVV</sequence>
<evidence type="ECO:0000313" key="7">
    <source>
        <dbReference type="Proteomes" id="UP000602510"/>
    </source>
</evidence>
<dbReference type="EMBL" id="WSZM01000097">
    <property type="protein sequence ID" value="KAF4042650.1"/>
    <property type="molecule type" value="Genomic_DNA"/>
</dbReference>
<evidence type="ECO:0000256" key="5">
    <source>
        <dbReference type="RuleBase" id="RU367124"/>
    </source>
</evidence>
<gene>
    <name evidence="6" type="ORF">GN244_ATG04956</name>
</gene>
<reference evidence="6" key="1">
    <citation type="submission" date="2020-04" db="EMBL/GenBank/DDBJ databases">
        <title>Hybrid Assembly of Korean Phytophthora infestans isolates.</title>
        <authorList>
            <person name="Prokchorchik M."/>
            <person name="Lee Y."/>
            <person name="Seo J."/>
            <person name="Cho J.-H."/>
            <person name="Park Y.-E."/>
            <person name="Jang D.-C."/>
            <person name="Im J.-S."/>
            <person name="Choi J.-G."/>
            <person name="Park H.-J."/>
            <person name="Lee G.-B."/>
            <person name="Lee Y.-G."/>
            <person name="Hong S.-Y."/>
            <person name="Cho K."/>
            <person name="Sohn K.H."/>
        </authorList>
    </citation>
    <scope>NUCLEOTIDE SEQUENCE</scope>
    <source>
        <strain evidence="6">KR_1_A1</strain>
    </source>
</reference>
<comment type="domain">
    <text evidence="5">The RxLR-dEER motif acts to carry the protein into the host cell cytoplasm through binding to cell surface phosphatidylinositol-3-phosphate.</text>
</comment>
<evidence type="ECO:0000256" key="1">
    <source>
        <dbReference type="ARBA" id="ARBA00004613"/>
    </source>
</evidence>
<dbReference type="AlphaFoldDB" id="A0A833WMT3"/>
<dbReference type="Pfam" id="PF16810">
    <property type="entry name" value="RXLR"/>
    <property type="match status" value="1"/>
</dbReference>
<evidence type="ECO:0000313" key="6">
    <source>
        <dbReference type="EMBL" id="KAF4042650.1"/>
    </source>
</evidence>
<proteinExistence type="inferred from homology"/>